<evidence type="ECO:0000313" key="2">
    <source>
        <dbReference type="EMBL" id="QKV17876.1"/>
    </source>
</evidence>
<reference evidence="2 3" key="1">
    <citation type="submission" date="2020-06" db="EMBL/GenBank/DDBJ databases">
        <title>Oricola thermophila sp. nov. isolated from a tidal sediments.</title>
        <authorList>
            <person name="Kwon K.K."/>
            <person name="Yang S.-H."/>
            <person name="Park M.-J."/>
        </authorList>
    </citation>
    <scope>NUCLEOTIDE SEQUENCE [LARGE SCALE GENOMIC DNA]</scope>
    <source>
        <strain evidence="2 3">MEBiC13590</strain>
    </source>
</reference>
<organism evidence="2 3">
    <name type="scientific">Oricola thermophila</name>
    <dbReference type="NCBI Taxonomy" id="2742145"/>
    <lineage>
        <taxon>Bacteria</taxon>
        <taxon>Pseudomonadati</taxon>
        <taxon>Pseudomonadota</taxon>
        <taxon>Alphaproteobacteria</taxon>
        <taxon>Hyphomicrobiales</taxon>
        <taxon>Ahrensiaceae</taxon>
        <taxon>Oricola</taxon>
    </lineage>
</organism>
<gene>
    <name evidence="2" type="ORF">HTY61_05075</name>
</gene>
<protein>
    <submittedName>
        <fullName evidence="2">Phosphoadenosine phosphosulfate reductase family protein</fullName>
    </submittedName>
</protein>
<name>A0A6N1VAA5_9HYPH</name>
<dbReference type="AlphaFoldDB" id="A0A6N1VAA5"/>
<dbReference type="KEGG" id="orm:HTY61_05075"/>
<keyword evidence="3" id="KW-1185">Reference proteome</keyword>
<dbReference type="GO" id="GO:0003824">
    <property type="term" value="F:catalytic activity"/>
    <property type="evidence" value="ECO:0007669"/>
    <property type="project" value="InterPro"/>
</dbReference>
<dbReference type="InterPro" id="IPR014729">
    <property type="entry name" value="Rossmann-like_a/b/a_fold"/>
</dbReference>
<sequence>MAFHHHYRLPEGNVHIAFSGGRTSAYMLHCILEANGDLPDRVKVTFQNTGREMPETLDFIQECSERWRVPIIWLEYMNEPPRYKVVNHNSASRNGEPFEELIKRRGFLPNRVNRFCSVEMKVHTSRRYLVACGWSEWTNCTGIRADEPNRRQPKGVKVKGTRHYAWQPLIDAGVTKRDVAEFWASQTFDLRLPNVGGNCWLGNCDGCFLKSEKNQAALAREFPERHAWWERMEKMAENTARLPNGARFREEWSKYELRQFIERQGDWIFDDQGILCQAEAGECAW</sequence>
<dbReference type="Proteomes" id="UP000509367">
    <property type="component" value="Chromosome"/>
</dbReference>
<dbReference type="InterPro" id="IPR002500">
    <property type="entry name" value="PAPS_reduct_dom"/>
</dbReference>
<evidence type="ECO:0000313" key="3">
    <source>
        <dbReference type="Proteomes" id="UP000509367"/>
    </source>
</evidence>
<dbReference type="RefSeq" id="WP_175275773.1">
    <property type="nucleotide sequence ID" value="NZ_CP054836.1"/>
</dbReference>
<evidence type="ECO:0000259" key="1">
    <source>
        <dbReference type="Pfam" id="PF01507"/>
    </source>
</evidence>
<dbReference type="SUPFAM" id="SSF52402">
    <property type="entry name" value="Adenine nucleotide alpha hydrolases-like"/>
    <property type="match status" value="1"/>
</dbReference>
<dbReference type="Pfam" id="PF01507">
    <property type="entry name" value="PAPS_reduct"/>
    <property type="match status" value="1"/>
</dbReference>
<feature type="domain" description="Phosphoadenosine phosphosulphate reductase" evidence="1">
    <location>
        <begin position="14"/>
        <end position="184"/>
    </location>
</feature>
<proteinExistence type="predicted"/>
<accession>A0A6N1VAA5</accession>
<dbReference type="Gene3D" id="3.40.50.620">
    <property type="entry name" value="HUPs"/>
    <property type="match status" value="1"/>
</dbReference>
<dbReference type="EMBL" id="CP054836">
    <property type="protein sequence ID" value="QKV17876.1"/>
    <property type="molecule type" value="Genomic_DNA"/>
</dbReference>